<evidence type="ECO:0000313" key="10">
    <source>
        <dbReference type="EMBL" id="SDK75909.1"/>
    </source>
</evidence>
<keyword evidence="4 7" id="KW-0812">Transmembrane</keyword>
<feature type="domain" description="Cation efflux protein cytoplasmic" evidence="9">
    <location>
        <begin position="199"/>
        <end position="278"/>
    </location>
</feature>
<dbReference type="SUPFAM" id="SSF160240">
    <property type="entry name" value="Cation efflux protein cytoplasmic domain-like"/>
    <property type="match status" value="1"/>
</dbReference>
<dbReference type="GO" id="GO:0015341">
    <property type="term" value="F:zinc efflux antiporter activity"/>
    <property type="evidence" value="ECO:0007669"/>
    <property type="project" value="TreeGrafter"/>
</dbReference>
<dbReference type="InterPro" id="IPR036837">
    <property type="entry name" value="Cation_efflux_CTD_sf"/>
</dbReference>
<dbReference type="InterPro" id="IPR058533">
    <property type="entry name" value="Cation_efflux_TM"/>
</dbReference>
<keyword evidence="6 7" id="KW-0472">Membrane</keyword>
<evidence type="ECO:0000256" key="6">
    <source>
        <dbReference type="ARBA" id="ARBA00023136"/>
    </source>
</evidence>
<evidence type="ECO:0000256" key="3">
    <source>
        <dbReference type="ARBA" id="ARBA00022448"/>
    </source>
</evidence>
<evidence type="ECO:0000256" key="7">
    <source>
        <dbReference type="SAM" id="Phobius"/>
    </source>
</evidence>
<dbReference type="STRING" id="1075417.SAMN05421823_103485"/>
<feature type="transmembrane region" description="Helical" evidence="7">
    <location>
        <begin position="66"/>
        <end position="87"/>
    </location>
</feature>
<name>A0A1G9EIF1_9BACT</name>
<feature type="transmembrane region" description="Helical" evidence="7">
    <location>
        <begin position="170"/>
        <end position="187"/>
    </location>
</feature>
<proteinExistence type="inferred from homology"/>
<dbReference type="GO" id="GO:0015093">
    <property type="term" value="F:ferrous iron transmembrane transporter activity"/>
    <property type="evidence" value="ECO:0007669"/>
    <property type="project" value="TreeGrafter"/>
</dbReference>
<organism evidence="10 11">
    <name type="scientific">Catalinimonas alkaloidigena</name>
    <dbReference type="NCBI Taxonomy" id="1075417"/>
    <lineage>
        <taxon>Bacteria</taxon>
        <taxon>Pseudomonadati</taxon>
        <taxon>Bacteroidota</taxon>
        <taxon>Cytophagia</taxon>
        <taxon>Cytophagales</taxon>
        <taxon>Catalimonadaceae</taxon>
        <taxon>Catalinimonas</taxon>
    </lineage>
</organism>
<dbReference type="InterPro" id="IPR002524">
    <property type="entry name" value="Cation_efflux"/>
</dbReference>
<evidence type="ECO:0000256" key="4">
    <source>
        <dbReference type="ARBA" id="ARBA00022692"/>
    </source>
</evidence>
<sequence length="332" mass="37017">MILSFGISLLLMGIKFLAYHLTQSQAVLTDALESIINVMASGFAFYSVSLAAQPKDQNHPYGHGKIEFFSAGFEGALIIAAGIFMLVQGIQHLQAPPELQALPVGSGLLAFATLANAVLGYWLVREGKQMGSPTVSADGRHLLVDSLSSVVLLVGLGAILWTGWYWLDQVFTFLLLGVIFYNGYRLVRESVAGLMDEADDTTLQQLRDALQAARRSTWIDVHNMRVQKYGADLHIDCHLTLPYYLDLKTAHDEGKRFEEVLIGASSHRVEVFVHSDPCVYQCCPYCHVKNCAVRKHPQTVDIPWTIENLYRNEKHFSEMDAPVAYVRDDVTR</sequence>
<feature type="transmembrane region" description="Helical" evidence="7">
    <location>
        <begin position="142"/>
        <end position="164"/>
    </location>
</feature>
<evidence type="ECO:0000256" key="5">
    <source>
        <dbReference type="ARBA" id="ARBA00022989"/>
    </source>
</evidence>
<comment type="subcellular location">
    <subcellularLocation>
        <location evidence="1">Membrane</location>
        <topology evidence="1">Multi-pass membrane protein</topology>
    </subcellularLocation>
</comment>
<dbReference type="InterPro" id="IPR050291">
    <property type="entry name" value="CDF_Transporter"/>
</dbReference>
<evidence type="ECO:0000259" key="9">
    <source>
        <dbReference type="Pfam" id="PF16916"/>
    </source>
</evidence>
<dbReference type="GO" id="GO:0015086">
    <property type="term" value="F:cadmium ion transmembrane transporter activity"/>
    <property type="evidence" value="ECO:0007669"/>
    <property type="project" value="TreeGrafter"/>
</dbReference>
<dbReference type="SUPFAM" id="SSF161111">
    <property type="entry name" value="Cation efflux protein transmembrane domain-like"/>
    <property type="match status" value="1"/>
</dbReference>
<evidence type="ECO:0000313" key="11">
    <source>
        <dbReference type="Proteomes" id="UP000198510"/>
    </source>
</evidence>
<evidence type="ECO:0000256" key="2">
    <source>
        <dbReference type="ARBA" id="ARBA00008114"/>
    </source>
</evidence>
<dbReference type="InterPro" id="IPR027470">
    <property type="entry name" value="Cation_efflux_CTD"/>
</dbReference>
<gene>
    <name evidence="10" type="ORF">SAMN05421823_103485</name>
</gene>
<dbReference type="Pfam" id="PF16916">
    <property type="entry name" value="ZT_dimer"/>
    <property type="match status" value="1"/>
</dbReference>
<dbReference type="GO" id="GO:0005886">
    <property type="term" value="C:plasma membrane"/>
    <property type="evidence" value="ECO:0007669"/>
    <property type="project" value="TreeGrafter"/>
</dbReference>
<evidence type="ECO:0000259" key="8">
    <source>
        <dbReference type="Pfam" id="PF01545"/>
    </source>
</evidence>
<feature type="transmembrane region" description="Helical" evidence="7">
    <location>
        <begin position="99"/>
        <end position="122"/>
    </location>
</feature>
<dbReference type="Gene3D" id="1.20.1510.10">
    <property type="entry name" value="Cation efflux protein transmembrane domain"/>
    <property type="match status" value="1"/>
</dbReference>
<feature type="transmembrane region" description="Helical" evidence="7">
    <location>
        <begin position="34"/>
        <end position="54"/>
    </location>
</feature>
<dbReference type="Proteomes" id="UP000198510">
    <property type="component" value="Unassembled WGS sequence"/>
</dbReference>
<dbReference type="NCBIfam" id="TIGR01297">
    <property type="entry name" value="CDF"/>
    <property type="match status" value="1"/>
</dbReference>
<protein>
    <submittedName>
        <fullName evidence="10">Cation diffusion facilitator family transporter</fullName>
    </submittedName>
</protein>
<dbReference type="OrthoDB" id="9806522at2"/>
<dbReference type="Pfam" id="PF01545">
    <property type="entry name" value="Cation_efflux"/>
    <property type="match status" value="1"/>
</dbReference>
<comment type="similarity">
    <text evidence="2">Belongs to the cation diffusion facilitator (CDF) transporter (TC 2.A.4) family.</text>
</comment>
<dbReference type="PANTHER" id="PTHR43840">
    <property type="entry name" value="MITOCHONDRIAL METAL TRANSPORTER 1-RELATED"/>
    <property type="match status" value="1"/>
</dbReference>
<feature type="domain" description="Cation efflux protein transmembrane" evidence="8">
    <location>
        <begin position="1"/>
        <end position="195"/>
    </location>
</feature>
<dbReference type="PANTHER" id="PTHR43840:SF15">
    <property type="entry name" value="MITOCHONDRIAL METAL TRANSPORTER 1-RELATED"/>
    <property type="match status" value="1"/>
</dbReference>
<dbReference type="AlphaFoldDB" id="A0A1G9EIF1"/>
<dbReference type="RefSeq" id="WP_089681480.1">
    <property type="nucleotide sequence ID" value="NZ_FNFO01000003.1"/>
</dbReference>
<keyword evidence="5 7" id="KW-1133">Transmembrane helix</keyword>
<keyword evidence="11" id="KW-1185">Reference proteome</keyword>
<dbReference type="GO" id="GO:0006882">
    <property type="term" value="P:intracellular zinc ion homeostasis"/>
    <property type="evidence" value="ECO:0007669"/>
    <property type="project" value="TreeGrafter"/>
</dbReference>
<evidence type="ECO:0000256" key="1">
    <source>
        <dbReference type="ARBA" id="ARBA00004141"/>
    </source>
</evidence>
<reference evidence="10 11" key="1">
    <citation type="submission" date="2016-10" db="EMBL/GenBank/DDBJ databases">
        <authorList>
            <person name="de Groot N.N."/>
        </authorList>
    </citation>
    <scope>NUCLEOTIDE SEQUENCE [LARGE SCALE GENOMIC DNA]</scope>
    <source>
        <strain evidence="10 11">DSM 25186</strain>
    </source>
</reference>
<dbReference type="InterPro" id="IPR027469">
    <property type="entry name" value="Cation_efflux_TMD_sf"/>
</dbReference>
<keyword evidence="3" id="KW-0813">Transport</keyword>
<accession>A0A1G9EIF1</accession>
<dbReference type="EMBL" id="FNFO01000003">
    <property type="protein sequence ID" value="SDK75909.1"/>
    <property type="molecule type" value="Genomic_DNA"/>
</dbReference>
<dbReference type="Gene3D" id="3.30.70.1350">
    <property type="entry name" value="Cation efflux protein, cytoplasmic domain"/>
    <property type="match status" value="1"/>
</dbReference>